<keyword evidence="7" id="KW-0788">Thiol protease</keyword>
<keyword evidence="5" id="KW-0833">Ubl conjugation pathway</keyword>
<dbReference type="Pfam" id="PF00443">
    <property type="entry name" value="UCH"/>
    <property type="match status" value="1"/>
</dbReference>
<dbReference type="SUPFAM" id="SSF52821">
    <property type="entry name" value="Rhodanese/Cell cycle control phosphatase"/>
    <property type="match status" value="1"/>
</dbReference>
<reference evidence="11 12" key="1">
    <citation type="submission" date="2014-03" db="EMBL/GenBank/DDBJ databases">
        <title>The genome of Kluyveromyces dobzhanskii.</title>
        <authorList>
            <person name="Nystedt B."/>
            <person name="Astrom S."/>
        </authorList>
    </citation>
    <scope>NUCLEOTIDE SEQUENCE [LARGE SCALE GENOMIC DNA]</scope>
    <source>
        <strain evidence="11 12">CBS 2104</strain>
    </source>
</reference>
<feature type="domain" description="USP" evidence="10">
    <location>
        <begin position="588"/>
        <end position="1008"/>
    </location>
</feature>
<dbReference type="PROSITE" id="PS50235">
    <property type="entry name" value="USP_3"/>
    <property type="match status" value="1"/>
</dbReference>
<dbReference type="InterPro" id="IPR001763">
    <property type="entry name" value="Rhodanese-like_dom"/>
</dbReference>
<dbReference type="PANTHER" id="PTHR21646:SF24">
    <property type="entry name" value="UBIQUITIN CARBOXYL-TERMINAL HYDROLASE"/>
    <property type="match status" value="1"/>
</dbReference>
<dbReference type="PROSITE" id="PS00972">
    <property type="entry name" value="USP_1"/>
    <property type="match status" value="1"/>
</dbReference>
<dbReference type="GO" id="GO:0016579">
    <property type="term" value="P:protein deubiquitination"/>
    <property type="evidence" value="ECO:0007669"/>
    <property type="project" value="InterPro"/>
</dbReference>
<dbReference type="InterPro" id="IPR036873">
    <property type="entry name" value="Rhodanese-like_dom_sf"/>
</dbReference>
<dbReference type="PROSITE" id="PS00973">
    <property type="entry name" value="USP_2"/>
    <property type="match status" value="1"/>
</dbReference>
<dbReference type="Gene3D" id="3.90.70.10">
    <property type="entry name" value="Cysteine proteinases"/>
    <property type="match status" value="1"/>
</dbReference>
<feature type="compositionally biased region" description="Polar residues" evidence="8">
    <location>
        <begin position="254"/>
        <end position="263"/>
    </location>
</feature>
<evidence type="ECO:0000313" key="12">
    <source>
        <dbReference type="Proteomes" id="UP000031516"/>
    </source>
</evidence>
<evidence type="ECO:0000256" key="6">
    <source>
        <dbReference type="ARBA" id="ARBA00022801"/>
    </source>
</evidence>
<feature type="compositionally biased region" description="Basic residues" evidence="8">
    <location>
        <begin position="237"/>
        <end position="250"/>
    </location>
</feature>
<keyword evidence="6" id="KW-0378">Hydrolase</keyword>
<dbReference type="InterPro" id="IPR001394">
    <property type="entry name" value="Peptidase_C19_UCH"/>
</dbReference>
<evidence type="ECO:0000256" key="9">
    <source>
        <dbReference type="SAM" id="Phobius"/>
    </source>
</evidence>
<protein>
    <recommendedName>
        <fullName evidence="3">ubiquitinyl hydrolase 1</fullName>
        <ecNumber evidence="3">3.4.19.12</ecNumber>
    </recommendedName>
</protein>
<dbReference type="GO" id="GO:0004843">
    <property type="term" value="F:cysteine-type deubiquitinase activity"/>
    <property type="evidence" value="ECO:0007669"/>
    <property type="project" value="UniProtKB-EC"/>
</dbReference>
<dbReference type="EMBL" id="CCBQ010000001">
    <property type="protein sequence ID" value="CDO91678.1"/>
    <property type="molecule type" value="Genomic_DNA"/>
</dbReference>
<dbReference type="AlphaFoldDB" id="A0A0A8KYW9"/>
<evidence type="ECO:0000256" key="1">
    <source>
        <dbReference type="ARBA" id="ARBA00000707"/>
    </source>
</evidence>
<dbReference type="PANTHER" id="PTHR21646">
    <property type="entry name" value="UBIQUITIN CARBOXYL-TERMINAL HYDROLASE"/>
    <property type="match status" value="1"/>
</dbReference>
<keyword evidence="4" id="KW-0645">Protease</keyword>
<feature type="region of interest" description="Disordered" evidence="8">
    <location>
        <begin position="235"/>
        <end position="263"/>
    </location>
</feature>
<keyword evidence="12" id="KW-1185">Reference proteome</keyword>
<keyword evidence="9" id="KW-0472">Membrane</keyword>
<dbReference type="EC" id="3.4.19.12" evidence="3"/>
<dbReference type="CDD" id="cd02674">
    <property type="entry name" value="Peptidase_C19R"/>
    <property type="match status" value="1"/>
</dbReference>
<dbReference type="SUPFAM" id="SSF54001">
    <property type="entry name" value="Cysteine proteinases"/>
    <property type="match status" value="1"/>
</dbReference>
<evidence type="ECO:0000256" key="5">
    <source>
        <dbReference type="ARBA" id="ARBA00022786"/>
    </source>
</evidence>
<evidence type="ECO:0000256" key="2">
    <source>
        <dbReference type="ARBA" id="ARBA00009085"/>
    </source>
</evidence>
<comment type="similarity">
    <text evidence="2">Belongs to the peptidase C19 family.</text>
</comment>
<feature type="region of interest" description="Disordered" evidence="8">
    <location>
        <begin position="193"/>
        <end position="214"/>
    </location>
</feature>
<dbReference type="InterPro" id="IPR038765">
    <property type="entry name" value="Papain-like_cys_pep_sf"/>
</dbReference>
<feature type="compositionally biased region" description="Low complexity" evidence="8">
    <location>
        <begin position="195"/>
        <end position="209"/>
    </location>
</feature>
<dbReference type="OrthoDB" id="292964at2759"/>
<evidence type="ECO:0000256" key="7">
    <source>
        <dbReference type="ARBA" id="ARBA00022807"/>
    </source>
</evidence>
<gene>
    <name evidence="11" type="ORF">KLDO_g12</name>
</gene>
<dbReference type="InterPro" id="IPR018200">
    <property type="entry name" value="USP_CS"/>
</dbReference>
<dbReference type="SMART" id="SM00450">
    <property type="entry name" value="RHOD"/>
    <property type="match status" value="1"/>
</dbReference>
<organism evidence="11 12">
    <name type="scientific">Kluyveromyces dobzhanskii CBS 2104</name>
    <dbReference type="NCBI Taxonomy" id="1427455"/>
    <lineage>
        <taxon>Eukaryota</taxon>
        <taxon>Fungi</taxon>
        <taxon>Dikarya</taxon>
        <taxon>Ascomycota</taxon>
        <taxon>Saccharomycotina</taxon>
        <taxon>Saccharomycetes</taxon>
        <taxon>Saccharomycetales</taxon>
        <taxon>Saccharomycetaceae</taxon>
        <taxon>Kluyveromyces</taxon>
    </lineage>
</organism>
<proteinExistence type="inferred from homology"/>
<sequence length="1011" mass="116446">MSRLYTPEYSDELLEFVQDVYSQDVKHYYAKLKLEKLIELLEQAESLFETYRESLSNEKYEDCLSAYVIGAFYVFLIIPGSVQYSARNKSYGIYTDLKKLYQEELTMSNVLLMVLHKVDSVLNHYTELLENLQLDPSRKRAFSVEEPVIRNQLQNFHLENTDNKSADEDFKSFASTEWKAPQLDPDDRLQLAMASSKTTESSSSNSLSLDEAPEKADDNLAVLEPILDEIQNSTKNNHQHVNNKLKRSVPRHQSLPTENPYNLYSKNDSSLALEMTNNFDRSRTHRKDSYHSVYLADEPEDINNNSTGLARLQQENIIDCSSLFTLLQNPESREKLLLIDLRFPKRFESNHIVGHYLINIDPSILFDTKKGLPVDSLQDLKKIQNNPILDKINQYDYIVYYTDYKSFMHVTFNYELILFKLLFKTARSAPKSLLGGYEQWKAFLSRQARNCEFDKSQFLFRKSKHSSQSGCSITTTTNDAATEIEASLETPFPPIEEHIQEPNLPPVPKAAPPPLPNTTDKAFGAVYNRPPIPLPKNNPPPVLKPSTATEFRTQQRNDWAMPTEHIHTPFSIPTIERSPNEFVSLSITGLRNMGNTCYINAMLQCLFGCSQFRSLFLSGKYHRYFNPKQNGTSISKWFSLLFRKMYLNGGCSVVPSGFLKSCHMLRPDFNIPTDQQDTQEFLLFLLDTLHDELSEPTKVANDYPDLLLHDDEKLTVNSKEYDRWFDESLKNNGLSPIDDIFQGQMENSLTCQRCKFTSYNYSTFYVLSLAIPALPAPKTFSRTKRIIRLEDCINLFTQDELLTGENAWDCPNCGSHSDSTEGSRSDENVDKKKKRNFLSANGDSKSRSKFFKLSSSKNNKRSLSPFRSSSNKPEKSNFKSKKMTTIKSLNFITMPNILVIHLSRFFYDLTKKNETMINYPLILDVVLKNNEIARYRLYGIVNHFGNLVSGHYTSLVNKDLSHEIRNGQQKWYYFDDEVVKKEINHGDFDRGITSISSGDVYVLFYEKVKNI</sequence>
<evidence type="ECO:0000313" key="11">
    <source>
        <dbReference type="EMBL" id="CDO91678.1"/>
    </source>
</evidence>
<dbReference type="Gene3D" id="3.40.250.10">
    <property type="entry name" value="Rhodanese-like domain"/>
    <property type="match status" value="1"/>
</dbReference>
<dbReference type="InterPro" id="IPR028889">
    <property type="entry name" value="USP"/>
</dbReference>
<dbReference type="InterPro" id="IPR050185">
    <property type="entry name" value="Ub_carboxyl-term_hydrolase"/>
</dbReference>
<keyword evidence="9" id="KW-1133">Transmembrane helix</keyword>
<comment type="catalytic activity">
    <reaction evidence="1">
        <text>Thiol-dependent hydrolysis of ester, thioester, amide, peptide and isopeptide bonds formed by the C-terminal Gly of ubiquitin (a 76-residue protein attached to proteins as an intracellular targeting signal).</text>
        <dbReference type="EC" id="3.4.19.12"/>
    </reaction>
</comment>
<evidence type="ECO:0000256" key="3">
    <source>
        <dbReference type="ARBA" id="ARBA00012759"/>
    </source>
</evidence>
<name>A0A0A8KYW9_9SACH</name>
<feature type="compositionally biased region" description="Low complexity" evidence="8">
    <location>
        <begin position="851"/>
        <end position="864"/>
    </location>
</feature>
<evidence type="ECO:0000259" key="10">
    <source>
        <dbReference type="PROSITE" id="PS50235"/>
    </source>
</evidence>
<accession>A0A0A8KYW9</accession>
<feature type="compositionally biased region" description="Basic and acidic residues" evidence="8">
    <location>
        <begin position="818"/>
        <end position="830"/>
    </location>
</feature>
<keyword evidence="9" id="KW-0812">Transmembrane</keyword>
<dbReference type="Proteomes" id="UP000031516">
    <property type="component" value="Unassembled WGS sequence"/>
</dbReference>
<dbReference type="GO" id="GO:0006508">
    <property type="term" value="P:proteolysis"/>
    <property type="evidence" value="ECO:0007669"/>
    <property type="project" value="UniProtKB-KW"/>
</dbReference>
<evidence type="ECO:0000256" key="4">
    <source>
        <dbReference type="ARBA" id="ARBA00022670"/>
    </source>
</evidence>
<feature type="transmembrane region" description="Helical" evidence="9">
    <location>
        <begin position="64"/>
        <end position="82"/>
    </location>
</feature>
<comment type="caution">
    <text evidence="11">The sequence shown here is derived from an EMBL/GenBank/DDBJ whole genome shotgun (WGS) entry which is preliminary data.</text>
</comment>
<feature type="region of interest" description="Disordered" evidence="8">
    <location>
        <begin position="814"/>
        <end position="881"/>
    </location>
</feature>
<evidence type="ECO:0000256" key="8">
    <source>
        <dbReference type="SAM" id="MobiDB-lite"/>
    </source>
</evidence>